<reference evidence="1 2" key="1">
    <citation type="submission" date="2021-06" db="EMBL/GenBank/DDBJ databases">
        <title>Bacillus sp. RD4P76, an endophyte from a halophyte.</title>
        <authorList>
            <person name="Sun J.-Q."/>
        </authorList>
    </citation>
    <scope>NUCLEOTIDE SEQUENCE [LARGE SCALE GENOMIC DNA]</scope>
    <source>
        <strain evidence="1 2">CGMCC 1.15917</strain>
    </source>
</reference>
<comment type="caution">
    <text evidence="1">The sequence shown here is derived from an EMBL/GenBank/DDBJ whole genome shotgun (WGS) entry which is preliminary data.</text>
</comment>
<dbReference type="NCBIfam" id="TIGR00022">
    <property type="entry name" value="YhcH/YjgK/YiaL family protein"/>
    <property type="match status" value="1"/>
</dbReference>
<gene>
    <name evidence="1" type="ORF">KS419_07780</name>
</gene>
<evidence type="ECO:0000313" key="1">
    <source>
        <dbReference type="EMBL" id="MBU9711631.1"/>
    </source>
</evidence>
<evidence type="ECO:0000313" key="2">
    <source>
        <dbReference type="Proteomes" id="UP000784880"/>
    </source>
</evidence>
<proteinExistence type="predicted"/>
<organism evidence="1 2">
    <name type="scientific">Evansella tamaricis</name>
    <dbReference type="NCBI Taxonomy" id="2069301"/>
    <lineage>
        <taxon>Bacteria</taxon>
        <taxon>Bacillati</taxon>
        <taxon>Bacillota</taxon>
        <taxon>Bacilli</taxon>
        <taxon>Bacillales</taxon>
        <taxon>Bacillaceae</taxon>
        <taxon>Evansella</taxon>
    </lineage>
</organism>
<dbReference type="Proteomes" id="UP000784880">
    <property type="component" value="Unassembled WGS sequence"/>
</dbReference>
<protein>
    <submittedName>
        <fullName evidence="1">YhcH/YjgK/YiaL family protein</fullName>
    </submittedName>
</protein>
<keyword evidence="2" id="KW-1185">Reference proteome</keyword>
<name>A0ABS6JD82_9BACI</name>
<dbReference type="PANTHER" id="PTHR34986:SF1">
    <property type="entry name" value="PROTEIN YIAL"/>
    <property type="match status" value="1"/>
</dbReference>
<dbReference type="PANTHER" id="PTHR34986">
    <property type="entry name" value="EVOLVED BETA-GALACTOSIDASE SUBUNIT BETA"/>
    <property type="match status" value="1"/>
</dbReference>
<dbReference type="EMBL" id="JAHQCS010000079">
    <property type="protein sequence ID" value="MBU9711631.1"/>
    <property type="molecule type" value="Genomic_DNA"/>
</dbReference>
<dbReference type="Pfam" id="PF04074">
    <property type="entry name" value="DUF386"/>
    <property type="match status" value="1"/>
</dbReference>
<dbReference type="RefSeq" id="WP_217065608.1">
    <property type="nucleotide sequence ID" value="NZ_JAHQCS010000079.1"/>
</dbReference>
<accession>A0ABS6JD82</accession>
<sequence length="150" mass="17512">MITGKLVDLQNKYYSVEHLQKGLQFLGETNFDDYSTGVHKDSEEFFFEVNEFETKETKDGFWEAHRKYLDFHYILQGTERIAIDHTSNQTVIEEYNDSEDVVLFDGEITSMVTLKPGDVMVCYPEDTHMTGLLSKEKEMVRKIVPKVKIK</sequence>
<dbReference type="InterPro" id="IPR004375">
    <property type="entry name" value="NanQ/TabA/YiaL"/>
</dbReference>